<keyword evidence="12" id="KW-1185">Reference proteome</keyword>
<dbReference type="PROSITE" id="PS00188">
    <property type="entry name" value="BIOTIN"/>
    <property type="match status" value="1"/>
</dbReference>
<dbReference type="InterPro" id="IPR000089">
    <property type="entry name" value="Biotin_lipoyl"/>
</dbReference>
<evidence type="ECO:0000313" key="11">
    <source>
        <dbReference type="EMBL" id="TCZ58609.1"/>
    </source>
</evidence>
<comment type="pathway">
    <text evidence="2 9">Lipid metabolism; fatty acid biosynthesis.</text>
</comment>
<keyword evidence="7 9" id="KW-0275">Fatty acid biosynthesis</keyword>
<dbReference type="OrthoDB" id="9811735at2"/>
<dbReference type="EMBL" id="SKBM01000016">
    <property type="protein sequence ID" value="TCZ58609.1"/>
    <property type="molecule type" value="Genomic_DNA"/>
</dbReference>
<dbReference type="PRINTS" id="PR01071">
    <property type="entry name" value="ACOABIOTINCC"/>
</dbReference>
<evidence type="ECO:0000256" key="2">
    <source>
        <dbReference type="ARBA" id="ARBA00005194"/>
    </source>
</evidence>
<keyword evidence="8 9" id="KW-0092">Biotin</keyword>
<keyword evidence="6 9" id="KW-0443">Lipid metabolism</keyword>
<dbReference type="GO" id="GO:0009317">
    <property type="term" value="C:acetyl-CoA carboxylase complex"/>
    <property type="evidence" value="ECO:0007669"/>
    <property type="project" value="InterPro"/>
</dbReference>
<keyword evidence="4 9" id="KW-0444">Lipid biosynthesis</keyword>
<evidence type="ECO:0000256" key="7">
    <source>
        <dbReference type="ARBA" id="ARBA00023160"/>
    </source>
</evidence>
<dbReference type="Gene3D" id="2.40.50.100">
    <property type="match status" value="1"/>
</dbReference>
<dbReference type="GO" id="GO:0006633">
    <property type="term" value="P:fatty acid biosynthetic process"/>
    <property type="evidence" value="ECO:0007669"/>
    <property type="project" value="UniProtKB-UniPathway"/>
</dbReference>
<evidence type="ECO:0000256" key="9">
    <source>
        <dbReference type="RuleBase" id="RU364072"/>
    </source>
</evidence>
<name>A0A4R4DEJ6_9PROT</name>
<dbReference type="UniPathway" id="UPA00094"/>
<proteinExistence type="predicted"/>
<dbReference type="PROSITE" id="PS50968">
    <property type="entry name" value="BIOTINYL_LIPOYL"/>
    <property type="match status" value="1"/>
</dbReference>
<evidence type="ECO:0000256" key="3">
    <source>
        <dbReference type="ARBA" id="ARBA00017562"/>
    </source>
</evidence>
<evidence type="ECO:0000256" key="1">
    <source>
        <dbReference type="ARBA" id="ARBA00003761"/>
    </source>
</evidence>
<reference evidence="11 12" key="1">
    <citation type="submission" date="2019-03" db="EMBL/GenBank/DDBJ databases">
        <title>Paracraurococcus aquatilis NE82 genome sequence.</title>
        <authorList>
            <person name="Zhao Y."/>
            <person name="Du Z."/>
        </authorList>
    </citation>
    <scope>NUCLEOTIDE SEQUENCE [LARGE SCALE GENOMIC DNA]</scope>
    <source>
        <strain evidence="11 12">NE82</strain>
    </source>
</reference>
<dbReference type="InterPro" id="IPR011053">
    <property type="entry name" value="Single_hybrid_motif"/>
</dbReference>
<organism evidence="11 12">
    <name type="scientific">Roseicella aquatilis</name>
    <dbReference type="NCBI Taxonomy" id="2527868"/>
    <lineage>
        <taxon>Bacteria</taxon>
        <taxon>Pseudomonadati</taxon>
        <taxon>Pseudomonadota</taxon>
        <taxon>Alphaproteobacteria</taxon>
        <taxon>Acetobacterales</taxon>
        <taxon>Roseomonadaceae</taxon>
        <taxon>Roseicella</taxon>
    </lineage>
</organism>
<accession>A0A4R4DEJ6</accession>
<dbReference type="PANTHER" id="PTHR45266">
    <property type="entry name" value="OXALOACETATE DECARBOXYLASE ALPHA CHAIN"/>
    <property type="match status" value="1"/>
</dbReference>
<dbReference type="Proteomes" id="UP000295023">
    <property type="component" value="Unassembled WGS sequence"/>
</dbReference>
<evidence type="ECO:0000256" key="5">
    <source>
        <dbReference type="ARBA" id="ARBA00022832"/>
    </source>
</evidence>
<dbReference type="RefSeq" id="WP_132291871.1">
    <property type="nucleotide sequence ID" value="NZ_SKBM01000016.1"/>
</dbReference>
<gene>
    <name evidence="11" type="primary">accB</name>
    <name evidence="11" type="ORF">EXY23_16885</name>
</gene>
<dbReference type="Pfam" id="PF00364">
    <property type="entry name" value="Biotin_lipoyl"/>
    <property type="match status" value="1"/>
</dbReference>
<evidence type="ECO:0000256" key="6">
    <source>
        <dbReference type="ARBA" id="ARBA00023098"/>
    </source>
</evidence>
<evidence type="ECO:0000256" key="8">
    <source>
        <dbReference type="ARBA" id="ARBA00023267"/>
    </source>
</evidence>
<dbReference type="InterPro" id="IPR001249">
    <property type="entry name" value="AcCoA_biotinCC"/>
</dbReference>
<dbReference type="InterPro" id="IPR050709">
    <property type="entry name" value="Biotin_Carboxyl_Carrier/Decarb"/>
</dbReference>
<evidence type="ECO:0000256" key="4">
    <source>
        <dbReference type="ARBA" id="ARBA00022516"/>
    </source>
</evidence>
<comment type="function">
    <text evidence="1 9">This protein is a component of the acetyl coenzyme A carboxylase complex; first, biotin carboxylase catalyzes the carboxylation of the carrier protein and then the transcarboxylase transfers the carboxyl group to form malonyl-CoA.</text>
</comment>
<dbReference type="PANTHER" id="PTHR45266:SF3">
    <property type="entry name" value="OXALOACETATE DECARBOXYLASE ALPHA CHAIN"/>
    <property type="match status" value="1"/>
</dbReference>
<dbReference type="InterPro" id="IPR001882">
    <property type="entry name" value="Biotin_BS"/>
</dbReference>
<protein>
    <recommendedName>
        <fullName evidence="3 9">Biotin carboxyl carrier protein of acetyl-CoA carboxylase</fullName>
    </recommendedName>
</protein>
<feature type="domain" description="Lipoyl-binding" evidence="10">
    <location>
        <begin position="88"/>
        <end position="164"/>
    </location>
</feature>
<dbReference type="SUPFAM" id="SSF51230">
    <property type="entry name" value="Single hybrid motif"/>
    <property type="match status" value="1"/>
</dbReference>
<evidence type="ECO:0000259" key="10">
    <source>
        <dbReference type="PROSITE" id="PS50968"/>
    </source>
</evidence>
<evidence type="ECO:0000313" key="12">
    <source>
        <dbReference type="Proteomes" id="UP000295023"/>
    </source>
</evidence>
<dbReference type="NCBIfam" id="TIGR00531">
    <property type="entry name" value="BCCP"/>
    <property type="match status" value="1"/>
</dbReference>
<comment type="caution">
    <text evidence="11">The sequence shown here is derived from an EMBL/GenBank/DDBJ whole genome shotgun (WGS) entry which is preliminary data.</text>
</comment>
<keyword evidence="5 9" id="KW-0276">Fatty acid metabolism</keyword>
<sequence>MSNGIQFDPEAIRALAQILKDTDLTEIELVEKDSRIRVARTLPPPAPAPLQMAWPAGMPTMPAAPAMAAPAAVQAPVAEESLDIARHPGLVASPMVGVAYLSSEPGQPPFVTLGATVAQGQTLLLVEAMKTFNQIKAPRAGTVTRILVESGTPVEYGEPLMIVE</sequence>
<dbReference type="AlphaFoldDB" id="A0A4R4DEJ6"/>
<dbReference type="GO" id="GO:0003989">
    <property type="term" value="F:acetyl-CoA carboxylase activity"/>
    <property type="evidence" value="ECO:0007669"/>
    <property type="project" value="InterPro"/>
</dbReference>
<dbReference type="CDD" id="cd06850">
    <property type="entry name" value="biotinyl_domain"/>
    <property type="match status" value="1"/>
</dbReference>